<feature type="signal peptide" evidence="2">
    <location>
        <begin position="1"/>
        <end position="20"/>
    </location>
</feature>
<reference evidence="4" key="1">
    <citation type="journal article" date="2019" name="Int. J. Syst. Evol. Microbiol.">
        <title>The Global Catalogue of Microorganisms (GCM) 10K type strain sequencing project: providing services to taxonomists for standard genome sequencing and annotation.</title>
        <authorList>
            <consortium name="The Broad Institute Genomics Platform"/>
            <consortium name="The Broad Institute Genome Sequencing Center for Infectious Disease"/>
            <person name="Wu L."/>
            <person name="Ma J."/>
        </authorList>
    </citation>
    <scope>NUCLEOTIDE SEQUENCE [LARGE SCALE GENOMIC DNA]</scope>
    <source>
        <strain evidence="4">JCM 17316</strain>
    </source>
</reference>
<keyword evidence="2" id="KW-0732">Signal</keyword>
<evidence type="ECO:0000313" key="4">
    <source>
        <dbReference type="Proteomes" id="UP001500266"/>
    </source>
</evidence>
<evidence type="ECO:0000256" key="2">
    <source>
        <dbReference type="SAM" id="SignalP"/>
    </source>
</evidence>
<dbReference type="RefSeq" id="WP_345022776.1">
    <property type="nucleotide sequence ID" value="NZ_BAABDO010000058.1"/>
</dbReference>
<dbReference type="Proteomes" id="UP001500266">
    <property type="component" value="Unassembled WGS sequence"/>
</dbReference>
<feature type="transmembrane region" description="Helical" evidence="1">
    <location>
        <begin position="58"/>
        <end position="79"/>
    </location>
</feature>
<dbReference type="Pfam" id="PF08592">
    <property type="entry name" value="Anthrone_oxy"/>
    <property type="match status" value="1"/>
</dbReference>
<organism evidence="3 4">
    <name type="scientific">Actinomadura keratinilytica</name>
    <dbReference type="NCBI Taxonomy" id="547461"/>
    <lineage>
        <taxon>Bacteria</taxon>
        <taxon>Bacillati</taxon>
        <taxon>Actinomycetota</taxon>
        <taxon>Actinomycetes</taxon>
        <taxon>Streptosporangiales</taxon>
        <taxon>Thermomonosporaceae</taxon>
        <taxon>Actinomadura</taxon>
    </lineage>
</organism>
<keyword evidence="1" id="KW-1133">Transmembrane helix</keyword>
<name>A0ABP7Z2C5_9ACTN</name>
<dbReference type="InterPro" id="IPR013901">
    <property type="entry name" value="Anthrone_oxy"/>
</dbReference>
<keyword evidence="1" id="KW-0812">Transmembrane</keyword>
<sequence>MKSTLAAVPAALSILMTAGAAGTFFGFSTGVMPGLNAARASSAVDAMQGINRRIQNPVFLGAFLLAPVAAGAAGALLLADGRRSAGLLFLSAGAVYVLGALAPTVVVNVPMNNALDVTRIPSDPAEAARVWADYTGRWTAWNTTRAVFSSASVLLMALGCHKWGANR</sequence>
<protein>
    <submittedName>
        <fullName evidence="3">DUF1772 domain-containing protein</fullName>
    </submittedName>
</protein>
<gene>
    <name evidence="3" type="ORF">GCM10022416_37910</name>
</gene>
<accession>A0ABP7Z2C5</accession>
<proteinExistence type="predicted"/>
<dbReference type="EMBL" id="BAABDO010000058">
    <property type="protein sequence ID" value="GAA4145850.1"/>
    <property type="molecule type" value="Genomic_DNA"/>
</dbReference>
<keyword evidence="4" id="KW-1185">Reference proteome</keyword>
<comment type="caution">
    <text evidence="3">The sequence shown here is derived from an EMBL/GenBank/DDBJ whole genome shotgun (WGS) entry which is preliminary data.</text>
</comment>
<keyword evidence="1" id="KW-0472">Membrane</keyword>
<evidence type="ECO:0000313" key="3">
    <source>
        <dbReference type="EMBL" id="GAA4145850.1"/>
    </source>
</evidence>
<evidence type="ECO:0000256" key="1">
    <source>
        <dbReference type="SAM" id="Phobius"/>
    </source>
</evidence>
<feature type="chain" id="PRO_5046381927" evidence="2">
    <location>
        <begin position="21"/>
        <end position="167"/>
    </location>
</feature>
<feature type="transmembrane region" description="Helical" evidence="1">
    <location>
        <begin position="86"/>
        <end position="106"/>
    </location>
</feature>